<evidence type="ECO:0000256" key="1">
    <source>
        <dbReference type="ARBA" id="ARBA00022737"/>
    </source>
</evidence>
<keyword evidence="3" id="KW-0067">ATP-binding</keyword>
<dbReference type="InterPro" id="IPR003959">
    <property type="entry name" value="ATPase_AAA_core"/>
</dbReference>
<dbReference type="PRINTS" id="PR00300">
    <property type="entry name" value="CLPPROTEASEA"/>
</dbReference>
<dbReference type="InterPro" id="IPR027417">
    <property type="entry name" value="P-loop_NTPase"/>
</dbReference>
<dbReference type="InterPro" id="IPR001270">
    <property type="entry name" value="ClpA/B"/>
</dbReference>
<dbReference type="GO" id="GO:0005737">
    <property type="term" value="C:cytoplasm"/>
    <property type="evidence" value="ECO:0007669"/>
    <property type="project" value="TreeGrafter"/>
</dbReference>
<reference evidence="8 10" key="1">
    <citation type="submission" date="2021-04" db="EMBL/GenBank/DDBJ databases">
        <title>Genome analysis of Polyangium sp.</title>
        <authorList>
            <person name="Li Y."/>
            <person name="Wang J."/>
        </authorList>
    </citation>
    <scope>NUCLEOTIDE SEQUENCE [LARGE SCALE GENOMIC DNA]</scope>
    <source>
        <strain evidence="8 10">SDU14</strain>
    </source>
</reference>
<dbReference type="InterPro" id="IPR019489">
    <property type="entry name" value="Clp_ATPase_C"/>
</dbReference>
<dbReference type="CDD" id="cd19499">
    <property type="entry name" value="RecA-like_ClpB_Hsp104-like"/>
    <property type="match status" value="1"/>
</dbReference>
<keyword evidence="10" id="KW-1185">Reference proteome</keyword>
<feature type="coiled-coil region" evidence="6">
    <location>
        <begin position="425"/>
        <end position="505"/>
    </location>
</feature>
<evidence type="ECO:0000256" key="5">
    <source>
        <dbReference type="PROSITE-ProRule" id="PRU01251"/>
    </source>
</evidence>
<dbReference type="SUPFAM" id="SSF81923">
    <property type="entry name" value="Double Clp-N motif"/>
    <property type="match status" value="1"/>
</dbReference>
<dbReference type="SUPFAM" id="SSF52540">
    <property type="entry name" value="P-loop containing nucleoside triphosphate hydrolases"/>
    <property type="match status" value="2"/>
</dbReference>
<keyword evidence="1 5" id="KW-0677">Repeat</keyword>
<dbReference type="PANTHER" id="PTHR11638:SF18">
    <property type="entry name" value="HEAT SHOCK PROTEIN 104"/>
    <property type="match status" value="1"/>
</dbReference>
<gene>
    <name evidence="8" type="ORF">KEG57_05410</name>
    <name evidence="9" type="ORF">KEG57_18845</name>
</gene>
<evidence type="ECO:0000313" key="9">
    <source>
        <dbReference type="EMBL" id="MDC3982580.1"/>
    </source>
</evidence>
<dbReference type="SMART" id="SM01086">
    <property type="entry name" value="ClpB_D2-small"/>
    <property type="match status" value="1"/>
</dbReference>
<dbReference type="AlphaFoldDB" id="A0A9X4ARA6"/>
<dbReference type="Gene3D" id="1.10.1780.10">
    <property type="entry name" value="Clp, N-terminal domain"/>
    <property type="match status" value="1"/>
</dbReference>
<dbReference type="PANTHER" id="PTHR11638">
    <property type="entry name" value="ATP-DEPENDENT CLP PROTEASE"/>
    <property type="match status" value="1"/>
</dbReference>
<evidence type="ECO:0000259" key="7">
    <source>
        <dbReference type="PROSITE" id="PS51903"/>
    </source>
</evidence>
<dbReference type="Gene3D" id="3.40.50.300">
    <property type="entry name" value="P-loop containing nucleotide triphosphate hydrolases"/>
    <property type="match status" value="3"/>
</dbReference>
<dbReference type="InterPro" id="IPR003593">
    <property type="entry name" value="AAA+_ATPase"/>
</dbReference>
<dbReference type="SMART" id="SM00382">
    <property type="entry name" value="AAA"/>
    <property type="match status" value="2"/>
</dbReference>
<dbReference type="InterPro" id="IPR036628">
    <property type="entry name" value="Clp_N_dom_sf"/>
</dbReference>
<name>A0A9X4ARA6_9BACT</name>
<dbReference type="Gene3D" id="1.10.8.60">
    <property type="match status" value="1"/>
</dbReference>
<dbReference type="RefSeq" id="WP_272458230.1">
    <property type="nucleotide sequence ID" value="NZ_JAGTJJ010000002.1"/>
</dbReference>
<evidence type="ECO:0000256" key="3">
    <source>
        <dbReference type="ARBA" id="ARBA00022840"/>
    </source>
</evidence>
<dbReference type="PROSITE" id="PS51903">
    <property type="entry name" value="CLP_R"/>
    <property type="match status" value="1"/>
</dbReference>
<dbReference type="GO" id="GO:0005524">
    <property type="term" value="F:ATP binding"/>
    <property type="evidence" value="ECO:0007669"/>
    <property type="project" value="UniProtKB-KW"/>
</dbReference>
<dbReference type="Pfam" id="PF00004">
    <property type="entry name" value="AAA"/>
    <property type="match status" value="1"/>
</dbReference>
<keyword evidence="4" id="KW-0143">Chaperone</keyword>
<dbReference type="CDD" id="cd00009">
    <property type="entry name" value="AAA"/>
    <property type="match status" value="1"/>
</dbReference>
<proteinExistence type="predicted"/>
<evidence type="ECO:0000256" key="4">
    <source>
        <dbReference type="ARBA" id="ARBA00023186"/>
    </source>
</evidence>
<dbReference type="EMBL" id="JAGTJJ010000002">
    <property type="protein sequence ID" value="MDC3979927.1"/>
    <property type="molecule type" value="Genomic_DNA"/>
</dbReference>
<evidence type="ECO:0000256" key="2">
    <source>
        <dbReference type="ARBA" id="ARBA00022741"/>
    </source>
</evidence>
<evidence type="ECO:0000313" key="8">
    <source>
        <dbReference type="EMBL" id="MDC3979927.1"/>
    </source>
</evidence>
<dbReference type="InterPro" id="IPR004176">
    <property type="entry name" value="Clp_R_N"/>
</dbReference>
<dbReference type="EMBL" id="JAGTJJ010000008">
    <property type="protein sequence ID" value="MDC3982580.1"/>
    <property type="molecule type" value="Genomic_DNA"/>
</dbReference>
<dbReference type="InterPro" id="IPR041546">
    <property type="entry name" value="ClpA/ClpB_AAA_lid"/>
</dbReference>
<accession>A0A9X4ARA6</accession>
<keyword evidence="2" id="KW-0547">Nucleotide-binding</keyword>
<dbReference type="Pfam" id="PF10431">
    <property type="entry name" value="ClpB_D2-small"/>
    <property type="match status" value="1"/>
</dbReference>
<dbReference type="Pfam" id="PF17871">
    <property type="entry name" value="AAA_lid_9"/>
    <property type="match status" value="1"/>
</dbReference>
<dbReference type="Pfam" id="PF02861">
    <property type="entry name" value="Clp_N"/>
    <property type="match status" value="1"/>
</dbReference>
<dbReference type="GO" id="GO:0016887">
    <property type="term" value="F:ATP hydrolysis activity"/>
    <property type="evidence" value="ECO:0007669"/>
    <property type="project" value="InterPro"/>
</dbReference>
<organism evidence="8 10">
    <name type="scientific">Polyangium jinanense</name>
    <dbReference type="NCBI Taxonomy" id="2829994"/>
    <lineage>
        <taxon>Bacteria</taxon>
        <taxon>Pseudomonadati</taxon>
        <taxon>Myxococcota</taxon>
        <taxon>Polyangia</taxon>
        <taxon>Polyangiales</taxon>
        <taxon>Polyangiaceae</taxon>
        <taxon>Polyangium</taxon>
    </lineage>
</organism>
<comment type="caution">
    <text evidence="8">The sequence shown here is derived from an EMBL/GenBank/DDBJ whole genome shotgun (WGS) entry which is preliminary data.</text>
</comment>
<dbReference type="Pfam" id="PF07724">
    <property type="entry name" value="AAA_2"/>
    <property type="match status" value="1"/>
</dbReference>
<sequence length="877" mass="95701">MADTEGTIHLERFTNDARQIVAGAQALADDRKHAEVSPLHLLVRLLERDRGVLEVFRRAGADPNETMNLAEAALRRQPKSTGGVAYVDARLLDLLGRAEREATRDKSPNVGIEHLLHALAQEIRGPAGEILSSFSIGPGAFRPHLGALAEGEAKAPAQRDSAAAIVTSAAGSADANGYTRDLVADARKDLFDPVIGRDGEARRLLQILERRFKNHPLVVGEPGVGKSALIRGLADRIARGDVPSNLAGARLYELDTGALVAGAKLRGEIEQRLKALVDKLRSVQDAETILVVEDIDALFGQGVQGSGVGDLLKPLLARSEIRILATTTPEGIRKLNERDASILRRFAVVNMDPPSIDQATEILRGVATKYEAHHRVRIGESAILSAVSLAKRYLSDRALPDTAVDLLDETSARKRVEVDGVPAEVDALSRRVDALKAQIAALADDDDRLSVQARQRLEKELAEVEPRAKELRTAIAARRGVVAAVQSIRKELAAANEAFATAQREKNYARIGELEHVTLPEIRRRLETAEQAAKREGAEAGSNMVTENDVAGTLAEWTGIPVAKMLEGESEKLLKMEERLARRVVGQDEAVRAIARAVRRGRVGLRDPGKPIGSFLFLGPSGVGKTELAKALAEFLFDDEQALTRLDMSEFMERHMAQRLIGAPPGYADSEQGGFLTEAARRRPYSVLLFDEVEKAHADVFNLLLQILDDGRLTDGRGRTADFSNTVVIMTSNIGSKRILETDVKLFGTEDGRDAIRDVLFEELKAFFRPEFLNRIDDIVVFKALSKQDLRGVVDIQLRRLERLLADREIKVQLDDAAKDLLVDIGYEPSLGARPLKRAILKELQNPLAEAILAGGYGPGQIVHVRAADGSFTFTKA</sequence>
<keyword evidence="6" id="KW-0175">Coiled coil</keyword>
<dbReference type="FunFam" id="3.40.50.300:FF:000025">
    <property type="entry name" value="ATP-dependent Clp protease subunit"/>
    <property type="match status" value="1"/>
</dbReference>
<protein>
    <submittedName>
        <fullName evidence="8">AAA family ATPase</fullName>
    </submittedName>
</protein>
<evidence type="ECO:0000313" key="10">
    <source>
        <dbReference type="Proteomes" id="UP001151081"/>
    </source>
</evidence>
<evidence type="ECO:0000256" key="6">
    <source>
        <dbReference type="SAM" id="Coils"/>
    </source>
</evidence>
<feature type="domain" description="Clp R" evidence="7">
    <location>
        <begin position="10"/>
        <end position="151"/>
    </location>
</feature>
<dbReference type="InterPro" id="IPR050130">
    <property type="entry name" value="ClpA_ClpB"/>
</dbReference>
<dbReference type="Proteomes" id="UP001151081">
    <property type="component" value="Unassembled WGS sequence"/>
</dbReference>
<dbReference type="GO" id="GO:0034605">
    <property type="term" value="P:cellular response to heat"/>
    <property type="evidence" value="ECO:0007669"/>
    <property type="project" value="TreeGrafter"/>
</dbReference>